<accession>A0A4U5P8D5</accession>
<protein>
    <submittedName>
        <fullName evidence="1">Uncharacterized protein</fullName>
    </submittedName>
</protein>
<comment type="caution">
    <text evidence="1">The sequence shown here is derived from an EMBL/GenBank/DDBJ whole genome shotgun (WGS) entry which is preliminary data.</text>
</comment>
<reference evidence="1" key="3">
    <citation type="journal article" date="2019" name="G3 (Bethesda)">
        <title>Hybrid Assembly of the Genome of the Entomopathogenic Nematode Steinernema carpocapsae Identifies the X-Chromosome.</title>
        <authorList>
            <person name="Serra L."/>
            <person name="Macchietto M."/>
            <person name="Macias-Munoz A."/>
            <person name="McGill C.J."/>
            <person name="Rodriguez I.M."/>
            <person name="Rodriguez B."/>
            <person name="Murad R."/>
            <person name="Mortazavi A."/>
        </authorList>
    </citation>
    <scope>NUCLEOTIDE SEQUENCE</scope>
    <source>
        <strain evidence="1">ALL</strain>
    </source>
</reference>
<dbReference type="AlphaFoldDB" id="A0A4U5P8D5"/>
<name>A0A4U5P8D5_STECR</name>
<organism evidence="1">
    <name type="scientific">Steinernema carpocapsae</name>
    <name type="common">Entomopathogenic nematode</name>
    <dbReference type="NCBI Taxonomy" id="34508"/>
    <lineage>
        <taxon>Eukaryota</taxon>
        <taxon>Metazoa</taxon>
        <taxon>Ecdysozoa</taxon>
        <taxon>Nematoda</taxon>
        <taxon>Chromadorea</taxon>
        <taxon>Rhabditida</taxon>
        <taxon>Tylenchina</taxon>
        <taxon>Panagrolaimomorpha</taxon>
        <taxon>Strongyloidoidea</taxon>
        <taxon>Steinernematidae</taxon>
        <taxon>Steinernema</taxon>
    </lineage>
</organism>
<dbReference type="EMBL" id="AZBU02000002">
    <property type="protein sequence ID" value="TKR92223.1"/>
    <property type="molecule type" value="Genomic_DNA"/>
</dbReference>
<reference evidence="1" key="2">
    <citation type="journal article" date="2015" name="Genome Biol.">
        <title>Comparative genomics of Steinernema reveals deeply conserved gene regulatory networks.</title>
        <authorList>
            <person name="Dillman A.R."/>
            <person name="Macchietto M."/>
            <person name="Porter C.F."/>
            <person name="Rogers A."/>
            <person name="Williams B."/>
            <person name="Antoshechkin I."/>
            <person name="Lee M.M."/>
            <person name="Goodwin Z."/>
            <person name="Lu X."/>
            <person name="Lewis E.E."/>
            <person name="Goodrich-Blair H."/>
            <person name="Stock S.P."/>
            <person name="Adams B.J."/>
            <person name="Sternberg P.W."/>
            <person name="Mortazavi A."/>
        </authorList>
    </citation>
    <scope>NUCLEOTIDE SEQUENCE [LARGE SCALE GENOMIC DNA]</scope>
    <source>
        <strain evidence="1">ALL</strain>
    </source>
</reference>
<sequence length="106" mass="12155">MLKRLRLEFSSAFLFEDSLGCKADRDRVASEERLLLHGAWSGQFRGLINNFESFLISCNPFLPFGPKDHRQRDPVNSSYSPKHKFLRAILTHNPKKSTSLNYPDSG</sequence>
<reference evidence="1" key="1">
    <citation type="submission" date="2013-11" db="EMBL/GenBank/DDBJ databases">
        <authorList>
            <person name="Sternberg P."/>
            <person name="Dillman A."/>
            <person name="Macchietto M."/>
        </authorList>
    </citation>
    <scope>NUCLEOTIDE SEQUENCE</scope>
    <source>
        <strain evidence="1">ALL</strain>
    </source>
</reference>
<evidence type="ECO:0000313" key="1">
    <source>
        <dbReference type="EMBL" id="TKR92223.1"/>
    </source>
</evidence>
<proteinExistence type="predicted"/>
<gene>
    <name evidence="1" type="ORF">L596_006916</name>
</gene>